<dbReference type="eggNOG" id="COG0236">
    <property type="taxonomic scope" value="Bacteria"/>
</dbReference>
<dbReference type="RefSeq" id="WP_015749595.1">
    <property type="nucleotide sequence ID" value="NC_013235.1"/>
</dbReference>
<gene>
    <name evidence="1" type="ordered locus">Namu_4495</name>
</gene>
<dbReference type="HOGENOM" id="CLU_108696_16_0_11"/>
<dbReference type="EMBL" id="CP001737">
    <property type="protein sequence ID" value="ACV80776.1"/>
    <property type="molecule type" value="Genomic_DNA"/>
</dbReference>
<dbReference type="OrthoDB" id="2625323at2"/>
<sequence>MESRVAADIRQFIISTFLFGDEARMPADTDSLLETGTIDSTGILELIEFLESEYLFSVADSETVPENLGSVANLVRYVGEKAGQAADVS</sequence>
<dbReference type="InParanoid" id="C8XKW9"/>
<dbReference type="STRING" id="479431.Namu_4495"/>
<dbReference type="AlphaFoldDB" id="C8XKW9"/>
<keyword evidence="2" id="KW-1185">Reference proteome</keyword>
<dbReference type="SUPFAM" id="SSF47336">
    <property type="entry name" value="ACP-like"/>
    <property type="match status" value="1"/>
</dbReference>
<proteinExistence type="predicted"/>
<evidence type="ECO:0000313" key="1">
    <source>
        <dbReference type="EMBL" id="ACV80776.1"/>
    </source>
</evidence>
<dbReference type="InterPro" id="IPR036736">
    <property type="entry name" value="ACP-like_sf"/>
</dbReference>
<dbReference type="Gene3D" id="1.10.1200.10">
    <property type="entry name" value="ACP-like"/>
    <property type="match status" value="1"/>
</dbReference>
<name>C8XKW9_NAKMY</name>
<evidence type="ECO:0008006" key="3">
    <source>
        <dbReference type="Google" id="ProtNLM"/>
    </source>
</evidence>
<accession>C8XKW9</accession>
<reference evidence="1 2" key="2">
    <citation type="journal article" date="2010" name="Stand. Genomic Sci.">
        <title>Complete genome sequence of Nakamurella multipartita type strain (Y-104).</title>
        <authorList>
            <person name="Tice H."/>
            <person name="Mayilraj S."/>
            <person name="Sims D."/>
            <person name="Lapidus A."/>
            <person name="Nolan M."/>
            <person name="Lucas S."/>
            <person name="Glavina Del Rio T."/>
            <person name="Copeland A."/>
            <person name="Cheng J.F."/>
            <person name="Meincke L."/>
            <person name="Bruce D."/>
            <person name="Goodwin L."/>
            <person name="Pitluck S."/>
            <person name="Ivanova N."/>
            <person name="Mavromatis K."/>
            <person name="Ovchinnikova G."/>
            <person name="Pati A."/>
            <person name="Chen A."/>
            <person name="Palaniappan K."/>
            <person name="Land M."/>
            <person name="Hauser L."/>
            <person name="Chang Y.J."/>
            <person name="Jeffries C.D."/>
            <person name="Detter J.C."/>
            <person name="Brettin T."/>
            <person name="Rohde M."/>
            <person name="Goker M."/>
            <person name="Bristow J."/>
            <person name="Eisen J.A."/>
            <person name="Markowitz V."/>
            <person name="Hugenholtz P."/>
            <person name="Kyrpides N.C."/>
            <person name="Klenk H.P."/>
            <person name="Chen F."/>
        </authorList>
    </citation>
    <scope>NUCLEOTIDE SEQUENCE [LARGE SCALE GENOMIC DNA]</scope>
    <source>
        <strain evidence="2">ATCC 700099 / DSM 44233 / CIP 104796 / JCM 9543 / NBRC 105858 / Y-104</strain>
    </source>
</reference>
<dbReference type="KEGG" id="nml:Namu_4495"/>
<dbReference type="Proteomes" id="UP000002218">
    <property type="component" value="Chromosome"/>
</dbReference>
<reference evidence="2" key="1">
    <citation type="submission" date="2009-09" db="EMBL/GenBank/DDBJ databases">
        <title>The complete genome of Nakamurella multipartita DSM 44233.</title>
        <authorList>
            <consortium name="US DOE Joint Genome Institute (JGI-PGF)"/>
            <person name="Lucas S."/>
            <person name="Copeland A."/>
            <person name="Lapidus A."/>
            <person name="Glavina del Rio T."/>
            <person name="Dalin E."/>
            <person name="Tice H."/>
            <person name="Bruce D."/>
            <person name="Goodwin L."/>
            <person name="Pitluck S."/>
            <person name="Kyrpides N."/>
            <person name="Mavromatis K."/>
            <person name="Ivanova N."/>
            <person name="Ovchinnikova G."/>
            <person name="Sims D."/>
            <person name="Meincke L."/>
            <person name="Brettin T."/>
            <person name="Detter J.C."/>
            <person name="Han C."/>
            <person name="Larimer F."/>
            <person name="Land M."/>
            <person name="Hauser L."/>
            <person name="Markowitz V."/>
            <person name="Cheng J.-F."/>
            <person name="Hugenholtz P."/>
            <person name="Woyke T."/>
            <person name="Wu D."/>
            <person name="Klenk H.-P."/>
            <person name="Eisen J.A."/>
        </authorList>
    </citation>
    <scope>NUCLEOTIDE SEQUENCE [LARGE SCALE GENOMIC DNA]</scope>
    <source>
        <strain evidence="2">ATCC 700099 / DSM 44233 / CIP 104796 / JCM 9543 / NBRC 105858 / Y-104</strain>
    </source>
</reference>
<organism evidence="1 2">
    <name type="scientific">Nakamurella multipartita (strain ATCC 700099 / DSM 44233 / CIP 104796 / JCM 9543 / NBRC 105858 / Y-104)</name>
    <name type="common">Microsphaera multipartita</name>
    <dbReference type="NCBI Taxonomy" id="479431"/>
    <lineage>
        <taxon>Bacteria</taxon>
        <taxon>Bacillati</taxon>
        <taxon>Actinomycetota</taxon>
        <taxon>Actinomycetes</taxon>
        <taxon>Nakamurellales</taxon>
        <taxon>Nakamurellaceae</taxon>
        <taxon>Nakamurella</taxon>
    </lineage>
</organism>
<evidence type="ECO:0000313" key="2">
    <source>
        <dbReference type="Proteomes" id="UP000002218"/>
    </source>
</evidence>
<protein>
    <recommendedName>
        <fullName evidence="3">Carrier domain-containing protein</fullName>
    </recommendedName>
</protein>